<dbReference type="Gene3D" id="2.60.40.1120">
    <property type="entry name" value="Carboxypeptidase-like, regulatory domain"/>
    <property type="match status" value="1"/>
</dbReference>
<dbReference type="SUPFAM" id="SSF56935">
    <property type="entry name" value="Porins"/>
    <property type="match status" value="1"/>
</dbReference>
<comment type="caution">
    <text evidence="8">The sequence shown here is derived from an EMBL/GenBank/DDBJ whole genome shotgun (WGS) entry which is preliminary data.</text>
</comment>
<evidence type="ECO:0000256" key="4">
    <source>
        <dbReference type="RuleBase" id="RU003357"/>
    </source>
</evidence>
<comment type="similarity">
    <text evidence="4">Belongs to the TonB-dependent receptor family.</text>
</comment>
<dbReference type="Pfam" id="PF13715">
    <property type="entry name" value="CarbopepD_reg_2"/>
    <property type="match status" value="1"/>
</dbReference>
<dbReference type="Proteomes" id="UP001156601">
    <property type="component" value="Unassembled WGS sequence"/>
</dbReference>
<proteinExistence type="inferred from homology"/>
<dbReference type="InterPro" id="IPR037066">
    <property type="entry name" value="Plug_dom_sf"/>
</dbReference>
<dbReference type="InterPro" id="IPR010104">
    <property type="entry name" value="TonB_rcpt_bac"/>
</dbReference>
<evidence type="ECO:0000259" key="7">
    <source>
        <dbReference type="Pfam" id="PF07715"/>
    </source>
</evidence>
<dbReference type="Gene3D" id="2.40.170.20">
    <property type="entry name" value="TonB-dependent receptor, beta-barrel domain"/>
    <property type="match status" value="1"/>
</dbReference>
<evidence type="ECO:0000256" key="5">
    <source>
        <dbReference type="SAM" id="SignalP"/>
    </source>
</evidence>
<protein>
    <submittedName>
        <fullName evidence="8">TonB-dependent receptor</fullName>
    </submittedName>
</protein>
<evidence type="ECO:0000256" key="3">
    <source>
        <dbReference type="ARBA" id="ARBA00023237"/>
    </source>
</evidence>
<evidence type="ECO:0000256" key="1">
    <source>
        <dbReference type="ARBA" id="ARBA00004442"/>
    </source>
</evidence>
<dbReference type="GO" id="GO:0009279">
    <property type="term" value="C:cell outer membrane"/>
    <property type="evidence" value="ECO:0007669"/>
    <property type="project" value="UniProtKB-SubCell"/>
</dbReference>
<feature type="signal peptide" evidence="5">
    <location>
        <begin position="1"/>
        <end position="28"/>
    </location>
</feature>
<dbReference type="Pfam" id="PF07715">
    <property type="entry name" value="Plug"/>
    <property type="match status" value="1"/>
</dbReference>
<dbReference type="CDD" id="cd01347">
    <property type="entry name" value="ligand_gated_channel"/>
    <property type="match status" value="1"/>
</dbReference>
<evidence type="ECO:0000313" key="9">
    <source>
        <dbReference type="Proteomes" id="UP001156601"/>
    </source>
</evidence>
<dbReference type="AlphaFoldDB" id="A0AA37T0P7"/>
<feature type="domain" description="TonB-dependent receptor-like beta-barrel" evidence="6">
    <location>
        <begin position="453"/>
        <end position="892"/>
    </location>
</feature>
<dbReference type="PANTHER" id="PTHR40980:SF4">
    <property type="entry name" value="TONB-DEPENDENT RECEPTOR-LIKE BETA-BARREL DOMAIN-CONTAINING PROTEIN"/>
    <property type="match status" value="1"/>
</dbReference>
<reference evidence="8" key="2">
    <citation type="submission" date="2023-01" db="EMBL/GenBank/DDBJ databases">
        <title>Draft genome sequence of Agaribacter marinus strain NBRC 110023.</title>
        <authorList>
            <person name="Sun Q."/>
            <person name="Mori K."/>
        </authorList>
    </citation>
    <scope>NUCLEOTIDE SEQUENCE</scope>
    <source>
        <strain evidence="8">NBRC 110023</strain>
    </source>
</reference>
<evidence type="ECO:0000256" key="2">
    <source>
        <dbReference type="ARBA" id="ARBA00023136"/>
    </source>
</evidence>
<keyword evidence="5" id="KW-0732">Signal</keyword>
<dbReference type="InterPro" id="IPR000531">
    <property type="entry name" value="Beta-barrel_TonB"/>
</dbReference>
<dbReference type="EMBL" id="BSOT01000012">
    <property type="protein sequence ID" value="GLR72712.1"/>
    <property type="molecule type" value="Genomic_DNA"/>
</dbReference>
<dbReference type="InterPro" id="IPR008969">
    <property type="entry name" value="CarboxyPept-like_regulatory"/>
</dbReference>
<dbReference type="InterPro" id="IPR036942">
    <property type="entry name" value="Beta-barrel_TonB_sf"/>
</dbReference>
<keyword evidence="9" id="KW-1185">Reference proteome</keyword>
<evidence type="ECO:0000313" key="8">
    <source>
        <dbReference type="EMBL" id="GLR72712.1"/>
    </source>
</evidence>
<feature type="chain" id="PRO_5041211399" evidence="5">
    <location>
        <begin position="29"/>
        <end position="926"/>
    </location>
</feature>
<reference evidence="8" key="1">
    <citation type="journal article" date="2014" name="Int. J. Syst. Evol. Microbiol.">
        <title>Complete genome sequence of Corynebacterium casei LMG S-19264T (=DSM 44701T), isolated from a smear-ripened cheese.</title>
        <authorList>
            <consortium name="US DOE Joint Genome Institute (JGI-PGF)"/>
            <person name="Walter F."/>
            <person name="Albersmeier A."/>
            <person name="Kalinowski J."/>
            <person name="Ruckert C."/>
        </authorList>
    </citation>
    <scope>NUCLEOTIDE SEQUENCE</scope>
    <source>
        <strain evidence="8">NBRC 110023</strain>
    </source>
</reference>
<comment type="subcellular location">
    <subcellularLocation>
        <location evidence="1 4">Cell outer membrane</location>
    </subcellularLocation>
</comment>
<dbReference type="Pfam" id="PF00593">
    <property type="entry name" value="TonB_dep_Rec_b-barrel"/>
    <property type="match status" value="1"/>
</dbReference>
<gene>
    <name evidence="8" type="ORF">GCM10007852_36200</name>
</gene>
<keyword evidence="2 4" id="KW-0472">Membrane</keyword>
<keyword evidence="4" id="KW-0798">TonB box</keyword>
<keyword evidence="3" id="KW-0998">Cell outer membrane</keyword>
<feature type="domain" description="TonB-dependent receptor plug" evidence="7">
    <location>
        <begin position="134"/>
        <end position="237"/>
    </location>
</feature>
<dbReference type="InterPro" id="IPR012910">
    <property type="entry name" value="Plug_dom"/>
</dbReference>
<name>A0AA37T0P7_9ALTE</name>
<organism evidence="8 9">
    <name type="scientific">Agaribacter marinus</name>
    <dbReference type="NCBI Taxonomy" id="1431249"/>
    <lineage>
        <taxon>Bacteria</taxon>
        <taxon>Pseudomonadati</taxon>
        <taxon>Pseudomonadota</taxon>
        <taxon>Gammaproteobacteria</taxon>
        <taxon>Alteromonadales</taxon>
        <taxon>Alteromonadaceae</taxon>
        <taxon>Agaribacter</taxon>
    </lineage>
</organism>
<dbReference type="SUPFAM" id="SSF49464">
    <property type="entry name" value="Carboxypeptidase regulatory domain-like"/>
    <property type="match status" value="1"/>
</dbReference>
<dbReference type="PANTHER" id="PTHR40980">
    <property type="entry name" value="PLUG DOMAIN-CONTAINING PROTEIN"/>
    <property type="match status" value="1"/>
</dbReference>
<dbReference type="Gene3D" id="2.170.130.10">
    <property type="entry name" value="TonB-dependent receptor, plug domain"/>
    <property type="match status" value="1"/>
</dbReference>
<keyword evidence="8" id="KW-0675">Receptor</keyword>
<sequence>MIKKIKCSTMFSAIAAATAMAFSSSVIAANNVNGQIVDAKKGIALSGALIQIPELNVKISTGKDGRFRFDNLPAGTYNIQVSYLGAAPQVEQISISNDRSITQDFAMLPNQSSVDEVLVIGQRASQANALNRQKNSNRITSIVSADAIGQYPDQNAAEALQRLPGMFIQRDQGEGRFVGIRGIDPSLNNLTINGLNVPSPEAGIRSVAMDVIPSELISSLEVSKTVTPDMDADAIGGSIEVKSITAFERSDKAFSIAGQLGYNEQQEENSPKLSASYSRIFPLNNDNKLGVAGAVSWAERKFGSENIETDGGWGDIELENINTGADEEFFGAAEIEQRAYKITRERTGVAVNIDLQTTSADYYIRSLYSKFSDDEYRLRNEYKFEDGDLQAFTSNSLSTVDAEMDRDTKDRYEEQTIFSTVFGAEHQLRKWTLEYSVGYSKSEEAEPDRLDVDFKGEGFDLGYTSTGPFVEFTQSNDAHNLSNFELDEFVFENNFTEDEETSFKLDLSRQLNFENASADFKFGGKIRQREKFNNASVQIFDDGFDDVTAAQFEAANPQWDLGNFGPSISRAGIRSFFKQNRNQLELNTLDSNLESQGASFESAEDITALYAMTDVSFDKWQIIAGLRYESTDFETLGNRVELVEDEVNDIEDVLISEWAVKNDYDHLLPNLSLRYDHSDKLLFRFAYTNTIARPAFGDSAAFQIIESKTEEDDGEIVVERQAEVGNPSLETYESMNLDFSIEYYPGQIGVMSAGLFYKDIDNFVEFAEVQDNGMWDGFDEVIQAINGGSAELSGLELAYTTTFDVGLLLVANATFTDSDVNLPNQADTVANFAIGYESNTISTRLTFAHRSESYQFLDQGRTVYEDSHNQIDFNLKYFINDQVNVYFNAVNLNDEPLYLYHEDERLNYQYETYGRTFELGFSWNAF</sequence>
<accession>A0AA37T0P7</accession>
<dbReference type="NCBIfam" id="TIGR01782">
    <property type="entry name" value="TonB-Xanth-Caul"/>
    <property type="match status" value="1"/>
</dbReference>
<evidence type="ECO:0000259" key="6">
    <source>
        <dbReference type="Pfam" id="PF00593"/>
    </source>
</evidence>